<dbReference type="PANTHER" id="PTHR11046">
    <property type="entry name" value="OLIGORIBONUCLEASE, MITOCHONDRIAL"/>
    <property type="match status" value="1"/>
</dbReference>
<dbReference type="Proteomes" id="UP001164746">
    <property type="component" value="Chromosome 16"/>
</dbReference>
<feature type="compositionally biased region" description="Basic and acidic residues" evidence="3">
    <location>
        <begin position="569"/>
        <end position="580"/>
    </location>
</feature>
<feature type="coiled-coil region" evidence="2">
    <location>
        <begin position="23"/>
        <end position="117"/>
    </location>
</feature>
<keyword evidence="1" id="KW-0378">Hydrolase</keyword>
<dbReference type="EMBL" id="CP111027">
    <property type="protein sequence ID" value="WAR29909.1"/>
    <property type="molecule type" value="Genomic_DNA"/>
</dbReference>
<keyword evidence="5" id="KW-1185">Reference proteome</keyword>
<evidence type="ECO:0000256" key="3">
    <source>
        <dbReference type="SAM" id="MobiDB-lite"/>
    </source>
</evidence>
<dbReference type="PANTHER" id="PTHR11046:SF29">
    <property type="match status" value="1"/>
</dbReference>
<protein>
    <submittedName>
        <fullName evidence="4">Uncharacterized protein</fullName>
    </submittedName>
</protein>
<keyword evidence="2" id="KW-0175">Coiled coil</keyword>
<sequence>MKRLRNIPQEKLNKKLKRREKAMLIKENKVNEIETELEQLKLEKSDVEEKNESLQSEVNTLKNDRKSLLVKICRLKKSRNFEMEANNDKIQTLRHEILEKENQIAELEEINEVLNDNEITSFYNGQYTSEVRQTIMTLVNELGVSQKKVNGVMKTVVQSLTGKTLSRLPSTSVLSRLRIEAKRVAQIQVTEAMVNAGGDASTVKGNCLHQDATSKFHRHFQSFQITTSDNVTYSLGLSEIAGGDSQTLFETFQENLSELSNALKHDQNDIAQLVSTIVATMSDQGAINPIFNKQLQELRESLMPDIVENWDTYSHDTKPELCKLSNYFCKMHVFVNMANKVDKCMNVFEKSVCMGSNPFSLGLSESGGARLVRTVSKALTMHGCEKFGIGQLFQAYFKIEDKETNRSPSEDIGPFWREIERKRNILDLNPLLEVLQLKLEEYPKNSSALLEGETPFPDEMLAKDEVYHSLFEFENATIETYTQITTNSCSERDFAQLDVLMRLKPAASIECLESIIIWTNNETSAWLADKTKAEREDITEQARKDTEQMQLKIKQKRNKLMSEKHKKLQEKQDRKTKKQEKEYVQTIKLTDKLTRYGGLWTTMNEVDFHLSQAKNENNATEALVGQLQFRKQILKSCG</sequence>
<proteinExistence type="predicted"/>
<feature type="region of interest" description="Disordered" evidence="3">
    <location>
        <begin position="561"/>
        <end position="580"/>
    </location>
</feature>
<reference evidence="4" key="1">
    <citation type="submission" date="2022-11" db="EMBL/GenBank/DDBJ databases">
        <title>Centuries of genome instability and evolution in soft-shell clam transmissible cancer (bioRxiv).</title>
        <authorList>
            <person name="Hart S.F.M."/>
            <person name="Yonemitsu M.A."/>
            <person name="Giersch R.M."/>
            <person name="Beal B.F."/>
            <person name="Arriagada G."/>
            <person name="Davis B.W."/>
            <person name="Ostrander E.A."/>
            <person name="Goff S.P."/>
            <person name="Metzger M.J."/>
        </authorList>
    </citation>
    <scope>NUCLEOTIDE SEQUENCE</scope>
    <source>
        <strain evidence="4">MELC-2E11</strain>
        <tissue evidence="4">Siphon/mantle</tissue>
    </source>
</reference>
<evidence type="ECO:0000256" key="2">
    <source>
        <dbReference type="SAM" id="Coils"/>
    </source>
</evidence>
<dbReference type="InterPro" id="IPR022894">
    <property type="entry name" value="Oligoribonuclease"/>
</dbReference>
<evidence type="ECO:0000313" key="4">
    <source>
        <dbReference type="EMBL" id="WAR29909.1"/>
    </source>
</evidence>
<keyword evidence="1" id="KW-0540">Nuclease</keyword>
<accession>A0ABY7G8N4</accession>
<organism evidence="4 5">
    <name type="scientific">Mya arenaria</name>
    <name type="common">Soft-shell clam</name>
    <dbReference type="NCBI Taxonomy" id="6604"/>
    <lineage>
        <taxon>Eukaryota</taxon>
        <taxon>Metazoa</taxon>
        <taxon>Spiralia</taxon>
        <taxon>Lophotrochozoa</taxon>
        <taxon>Mollusca</taxon>
        <taxon>Bivalvia</taxon>
        <taxon>Autobranchia</taxon>
        <taxon>Heteroconchia</taxon>
        <taxon>Euheterodonta</taxon>
        <taxon>Imparidentia</taxon>
        <taxon>Neoheterodontei</taxon>
        <taxon>Myida</taxon>
        <taxon>Myoidea</taxon>
        <taxon>Myidae</taxon>
        <taxon>Mya</taxon>
    </lineage>
</organism>
<evidence type="ECO:0000256" key="1">
    <source>
        <dbReference type="ARBA" id="ARBA00022722"/>
    </source>
</evidence>
<gene>
    <name evidence="4" type="ORF">MAR_003477</name>
</gene>
<name>A0ABY7G8N4_MYAAR</name>
<evidence type="ECO:0000313" key="5">
    <source>
        <dbReference type="Proteomes" id="UP001164746"/>
    </source>
</evidence>